<keyword evidence="6" id="KW-0460">Magnesium</keyword>
<proteinExistence type="inferred from homology"/>
<dbReference type="OrthoDB" id="4913at2"/>
<evidence type="ECO:0000313" key="9">
    <source>
        <dbReference type="Proteomes" id="UP000248326"/>
    </source>
</evidence>
<protein>
    <recommendedName>
        <fullName evidence="4">Probable 2-phosphosulfolactate phosphatase</fullName>
        <ecNumber evidence="3">3.1.3.71</ecNumber>
    </recommendedName>
</protein>
<sequence>MRLKVDLLPGRDYTDVVILVDVLRATTAAPIVLERTGLFVTPSLRAARRFAGDRGLLLAGERDGLPPEGFNFSASPDDLRKATFDRDVVLTTENGPRAIAHVQEARHVLLGSFFNARAVIEAALELATTDIAIVCAGMRGEEAIEDIVCAGFLARKLEKTGRVETRDRVKLAQTLLRSFADPQEALAQSASGQLLMKLGLHEDLAVASLISHSTVVPRLLSGEDVEGHPVYRFEAVSIPAAEPASERSV</sequence>
<evidence type="ECO:0000256" key="2">
    <source>
        <dbReference type="ARBA" id="ARBA00009997"/>
    </source>
</evidence>
<comment type="cofactor">
    <cofactor evidence="1">
        <name>Mg(2+)</name>
        <dbReference type="ChEBI" id="CHEBI:18420"/>
    </cofactor>
</comment>
<name>A0A318S7C7_9DEIO</name>
<keyword evidence="5" id="KW-0378">Hydrolase</keyword>
<reference evidence="8 9" key="1">
    <citation type="submission" date="2018-06" db="EMBL/GenBank/DDBJ databases">
        <title>Genomic Encyclopedia of Type Strains, Phase IV (KMG-IV): sequencing the most valuable type-strain genomes for metagenomic binning, comparative biology and taxonomic classification.</title>
        <authorList>
            <person name="Goeker M."/>
        </authorList>
    </citation>
    <scope>NUCLEOTIDE SEQUENCE [LARGE SCALE GENOMIC DNA]</scope>
    <source>
        <strain evidence="8 9">DSM 18048</strain>
    </source>
</reference>
<dbReference type="PANTHER" id="PTHR37311">
    <property type="entry name" value="2-PHOSPHOSULFOLACTATE PHOSPHATASE-RELATED"/>
    <property type="match status" value="1"/>
</dbReference>
<dbReference type="RefSeq" id="WP_110887520.1">
    <property type="nucleotide sequence ID" value="NZ_QJSX01000011.1"/>
</dbReference>
<evidence type="ECO:0000256" key="4">
    <source>
        <dbReference type="ARBA" id="ARBA00021948"/>
    </source>
</evidence>
<evidence type="ECO:0000313" key="8">
    <source>
        <dbReference type="EMBL" id="PYE52949.1"/>
    </source>
</evidence>
<gene>
    <name evidence="8" type="ORF">DES52_111121</name>
</gene>
<comment type="caution">
    <text evidence="8">The sequence shown here is derived from an EMBL/GenBank/DDBJ whole genome shotgun (WGS) entry which is preliminary data.</text>
</comment>
<dbReference type="AlphaFoldDB" id="A0A318S7C7"/>
<organism evidence="8 9">
    <name type="scientific">Deinococcus yavapaiensis KR-236</name>
    <dbReference type="NCBI Taxonomy" id="694435"/>
    <lineage>
        <taxon>Bacteria</taxon>
        <taxon>Thermotogati</taxon>
        <taxon>Deinococcota</taxon>
        <taxon>Deinococci</taxon>
        <taxon>Deinococcales</taxon>
        <taxon>Deinococcaceae</taxon>
        <taxon>Deinococcus</taxon>
    </lineage>
</organism>
<dbReference type="Pfam" id="PF04029">
    <property type="entry name" value="2-ph_phosp"/>
    <property type="match status" value="1"/>
</dbReference>
<evidence type="ECO:0000256" key="6">
    <source>
        <dbReference type="ARBA" id="ARBA00022842"/>
    </source>
</evidence>
<evidence type="ECO:0000256" key="1">
    <source>
        <dbReference type="ARBA" id="ARBA00001946"/>
    </source>
</evidence>
<dbReference type="Proteomes" id="UP000248326">
    <property type="component" value="Unassembled WGS sequence"/>
</dbReference>
<comment type="catalytic activity">
    <reaction evidence="7">
        <text>(2R)-O-phospho-3-sulfolactate + H2O = (2R)-3-sulfolactate + phosphate</text>
        <dbReference type="Rhea" id="RHEA:23416"/>
        <dbReference type="ChEBI" id="CHEBI:15377"/>
        <dbReference type="ChEBI" id="CHEBI:15597"/>
        <dbReference type="ChEBI" id="CHEBI:43474"/>
        <dbReference type="ChEBI" id="CHEBI:58738"/>
        <dbReference type="EC" id="3.1.3.71"/>
    </reaction>
</comment>
<comment type="similarity">
    <text evidence="2">Belongs to the ComB family.</text>
</comment>
<dbReference type="GO" id="GO:0000287">
    <property type="term" value="F:magnesium ion binding"/>
    <property type="evidence" value="ECO:0007669"/>
    <property type="project" value="InterPro"/>
</dbReference>
<evidence type="ECO:0000256" key="7">
    <source>
        <dbReference type="ARBA" id="ARBA00033711"/>
    </source>
</evidence>
<dbReference type="PANTHER" id="PTHR37311:SF1">
    <property type="entry name" value="2-PHOSPHOSULFOLACTATE PHOSPHATASE-RELATED"/>
    <property type="match status" value="1"/>
</dbReference>
<dbReference type="GO" id="GO:0050545">
    <property type="term" value="F:sulfopyruvate decarboxylase activity"/>
    <property type="evidence" value="ECO:0007669"/>
    <property type="project" value="TreeGrafter"/>
</dbReference>
<dbReference type="EC" id="3.1.3.71" evidence="3"/>
<dbReference type="SUPFAM" id="SSF142823">
    <property type="entry name" value="ComB-like"/>
    <property type="match status" value="1"/>
</dbReference>
<keyword evidence="9" id="KW-1185">Reference proteome</keyword>
<dbReference type="InterPro" id="IPR036702">
    <property type="entry name" value="ComB-like_sf"/>
</dbReference>
<dbReference type="InterPro" id="IPR005238">
    <property type="entry name" value="ComB-like"/>
</dbReference>
<evidence type="ECO:0000256" key="5">
    <source>
        <dbReference type="ARBA" id="ARBA00022801"/>
    </source>
</evidence>
<dbReference type="Gene3D" id="3.90.1560.10">
    <property type="entry name" value="ComB-like"/>
    <property type="match status" value="1"/>
</dbReference>
<dbReference type="GO" id="GO:0050532">
    <property type="term" value="F:2-phosphosulfolactate phosphatase activity"/>
    <property type="evidence" value="ECO:0007669"/>
    <property type="project" value="UniProtKB-EC"/>
</dbReference>
<dbReference type="EMBL" id="QJSX01000011">
    <property type="protein sequence ID" value="PYE52949.1"/>
    <property type="molecule type" value="Genomic_DNA"/>
</dbReference>
<accession>A0A318S7C7</accession>
<evidence type="ECO:0000256" key="3">
    <source>
        <dbReference type="ARBA" id="ARBA00012953"/>
    </source>
</evidence>